<organism evidence="9 10">
    <name type="scientific">Nocardioides marinisabuli</name>
    <dbReference type="NCBI Taxonomy" id="419476"/>
    <lineage>
        <taxon>Bacteria</taxon>
        <taxon>Bacillati</taxon>
        <taxon>Actinomycetota</taxon>
        <taxon>Actinomycetes</taxon>
        <taxon>Propionibacteriales</taxon>
        <taxon>Nocardioidaceae</taxon>
        <taxon>Nocardioides</taxon>
    </lineage>
</organism>
<comment type="cofactor">
    <cofactor evidence="1">
        <name>Zn(2+)</name>
        <dbReference type="ChEBI" id="CHEBI:29105"/>
    </cofactor>
</comment>
<accession>A0A7Y9EYF3</accession>
<dbReference type="GO" id="GO:0005737">
    <property type="term" value="C:cytoplasm"/>
    <property type="evidence" value="ECO:0007669"/>
    <property type="project" value="TreeGrafter"/>
</dbReference>
<dbReference type="InterPro" id="IPR011057">
    <property type="entry name" value="Mss4-like_sf"/>
</dbReference>
<comment type="catalytic activity">
    <reaction evidence="7">
        <text>L-methionyl-[protein] + [thioredoxin]-disulfide + H2O = L-methionyl-(R)-S-oxide-[protein] + [thioredoxin]-dithiol</text>
        <dbReference type="Rhea" id="RHEA:24164"/>
        <dbReference type="Rhea" id="RHEA-COMP:10698"/>
        <dbReference type="Rhea" id="RHEA-COMP:10700"/>
        <dbReference type="Rhea" id="RHEA-COMP:12313"/>
        <dbReference type="Rhea" id="RHEA-COMP:12314"/>
        <dbReference type="ChEBI" id="CHEBI:15377"/>
        <dbReference type="ChEBI" id="CHEBI:16044"/>
        <dbReference type="ChEBI" id="CHEBI:29950"/>
        <dbReference type="ChEBI" id="CHEBI:45764"/>
        <dbReference type="ChEBI" id="CHEBI:50058"/>
        <dbReference type="EC" id="1.8.4.12"/>
    </reaction>
</comment>
<dbReference type="PANTHER" id="PTHR10173:SF52">
    <property type="entry name" value="METHIONINE-R-SULFOXIDE REDUCTASE B1"/>
    <property type="match status" value="1"/>
</dbReference>
<evidence type="ECO:0000256" key="4">
    <source>
        <dbReference type="ARBA" id="ARBA00022723"/>
    </source>
</evidence>
<evidence type="ECO:0000256" key="6">
    <source>
        <dbReference type="ARBA" id="ARBA00023002"/>
    </source>
</evidence>
<dbReference type="RefSeq" id="WP_179614157.1">
    <property type="nucleotide sequence ID" value="NZ_CP059163.1"/>
</dbReference>
<dbReference type="Gene3D" id="2.170.150.20">
    <property type="entry name" value="Peptide methionine sulfoxide reductase"/>
    <property type="match status" value="1"/>
</dbReference>
<keyword evidence="10" id="KW-1185">Reference proteome</keyword>
<comment type="caution">
    <text evidence="9">The sequence shown here is derived from an EMBL/GenBank/DDBJ whole genome shotgun (WGS) entry which is preliminary data.</text>
</comment>
<sequence length="139" mass="15168">MGYDVEKTDAEWREQLSPEEYAVLRQAGTERAGVGRLTDTETTGVYRCKACQAKLFESDTKFHSGCGWPSFYQPISDTIEYVEDTSHGMKRVEVRCAGCGSHLGHVFPDGYGTPTGDRYCINSVSMTLEPADGSGPVAG</sequence>
<dbReference type="GO" id="GO:0033743">
    <property type="term" value="F:peptide-methionine (R)-S-oxide reductase activity"/>
    <property type="evidence" value="ECO:0007669"/>
    <property type="project" value="UniProtKB-EC"/>
</dbReference>
<evidence type="ECO:0000256" key="5">
    <source>
        <dbReference type="ARBA" id="ARBA00022833"/>
    </source>
</evidence>
<evidence type="ECO:0000256" key="3">
    <source>
        <dbReference type="ARBA" id="ARBA00012499"/>
    </source>
</evidence>
<dbReference type="GO" id="GO:0030091">
    <property type="term" value="P:protein repair"/>
    <property type="evidence" value="ECO:0007669"/>
    <property type="project" value="InterPro"/>
</dbReference>
<evidence type="ECO:0000256" key="1">
    <source>
        <dbReference type="ARBA" id="ARBA00001947"/>
    </source>
</evidence>
<feature type="domain" description="MsrB" evidence="8">
    <location>
        <begin position="9"/>
        <end position="131"/>
    </location>
</feature>
<dbReference type="Pfam" id="PF01641">
    <property type="entry name" value="SelR"/>
    <property type="match status" value="1"/>
</dbReference>
<name>A0A7Y9EYF3_9ACTN</name>
<dbReference type="NCBIfam" id="TIGR00357">
    <property type="entry name" value="peptide-methionine (R)-S-oxide reductase MsrB"/>
    <property type="match status" value="1"/>
</dbReference>
<keyword evidence="5" id="KW-0862">Zinc</keyword>
<dbReference type="InterPro" id="IPR028427">
    <property type="entry name" value="Met_Sox_Rdtase_MsrB"/>
</dbReference>
<dbReference type="FunFam" id="2.170.150.20:FF:000001">
    <property type="entry name" value="Peptide methionine sulfoxide reductase MsrB"/>
    <property type="match status" value="1"/>
</dbReference>
<dbReference type="Proteomes" id="UP000516957">
    <property type="component" value="Unassembled WGS sequence"/>
</dbReference>
<dbReference type="GO" id="GO:0006979">
    <property type="term" value="P:response to oxidative stress"/>
    <property type="evidence" value="ECO:0007669"/>
    <property type="project" value="InterPro"/>
</dbReference>
<evidence type="ECO:0000259" key="8">
    <source>
        <dbReference type="PROSITE" id="PS51790"/>
    </source>
</evidence>
<dbReference type="PROSITE" id="PS51790">
    <property type="entry name" value="MSRB"/>
    <property type="match status" value="1"/>
</dbReference>
<dbReference type="EC" id="1.8.4.12" evidence="3"/>
<gene>
    <name evidence="9" type="ORF">BKA08_000461</name>
</gene>
<reference evidence="9 10" key="1">
    <citation type="submission" date="2020-07" db="EMBL/GenBank/DDBJ databases">
        <title>Sequencing the genomes of 1000 actinobacteria strains.</title>
        <authorList>
            <person name="Klenk H.-P."/>
        </authorList>
    </citation>
    <scope>NUCLEOTIDE SEQUENCE [LARGE SCALE GENOMIC DNA]</scope>
    <source>
        <strain evidence="9 10">DSM 18965</strain>
    </source>
</reference>
<comment type="similarity">
    <text evidence="2">Belongs to the MsrB Met sulfoxide reductase family.</text>
</comment>
<dbReference type="InterPro" id="IPR002579">
    <property type="entry name" value="Met_Sox_Rdtase_MsrB_dom"/>
</dbReference>
<evidence type="ECO:0000256" key="2">
    <source>
        <dbReference type="ARBA" id="ARBA00007174"/>
    </source>
</evidence>
<evidence type="ECO:0000313" key="9">
    <source>
        <dbReference type="EMBL" id="NYD56223.1"/>
    </source>
</evidence>
<evidence type="ECO:0000313" key="10">
    <source>
        <dbReference type="Proteomes" id="UP000516957"/>
    </source>
</evidence>
<keyword evidence="4" id="KW-0479">Metal-binding</keyword>
<dbReference type="SUPFAM" id="SSF51316">
    <property type="entry name" value="Mss4-like"/>
    <property type="match status" value="1"/>
</dbReference>
<dbReference type="AlphaFoldDB" id="A0A7Y9EYF3"/>
<keyword evidence="6 9" id="KW-0560">Oxidoreductase</keyword>
<evidence type="ECO:0000256" key="7">
    <source>
        <dbReference type="ARBA" id="ARBA00048488"/>
    </source>
</evidence>
<dbReference type="GO" id="GO:0046872">
    <property type="term" value="F:metal ion binding"/>
    <property type="evidence" value="ECO:0007669"/>
    <property type="project" value="UniProtKB-KW"/>
</dbReference>
<protein>
    <recommendedName>
        <fullName evidence="3">peptide-methionine (R)-S-oxide reductase</fullName>
        <ecNumber evidence="3">1.8.4.12</ecNumber>
    </recommendedName>
</protein>
<proteinExistence type="inferred from homology"/>
<dbReference type="PANTHER" id="PTHR10173">
    <property type="entry name" value="METHIONINE SULFOXIDE REDUCTASE"/>
    <property type="match status" value="1"/>
</dbReference>
<dbReference type="EMBL" id="JACCBE010000001">
    <property type="protein sequence ID" value="NYD56223.1"/>
    <property type="molecule type" value="Genomic_DNA"/>
</dbReference>